<evidence type="ECO:0000313" key="3">
    <source>
        <dbReference type="Proteomes" id="UP000278627"/>
    </source>
</evidence>
<organism evidence="4">
    <name type="scientific">Brugia pahangi</name>
    <name type="common">Filarial nematode worm</name>
    <dbReference type="NCBI Taxonomy" id="6280"/>
    <lineage>
        <taxon>Eukaryota</taxon>
        <taxon>Metazoa</taxon>
        <taxon>Ecdysozoa</taxon>
        <taxon>Nematoda</taxon>
        <taxon>Chromadorea</taxon>
        <taxon>Rhabditida</taxon>
        <taxon>Spirurina</taxon>
        <taxon>Spiruromorpha</taxon>
        <taxon>Filarioidea</taxon>
        <taxon>Onchocercidae</taxon>
        <taxon>Brugia</taxon>
    </lineage>
</organism>
<evidence type="ECO:0000313" key="2">
    <source>
        <dbReference type="EMBL" id="VDN81783.1"/>
    </source>
</evidence>
<proteinExistence type="predicted"/>
<feature type="compositionally biased region" description="Basic and acidic residues" evidence="1">
    <location>
        <begin position="33"/>
        <end position="45"/>
    </location>
</feature>
<evidence type="ECO:0000256" key="1">
    <source>
        <dbReference type="SAM" id="MobiDB-lite"/>
    </source>
</evidence>
<reference evidence="4" key="1">
    <citation type="submission" date="2017-02" db="UniProtKB">
        <authorList>
            <consortium name="WormBaseParasite"/>
        </authorList>
    </citation>
    <scope>IDENTIFICATION</scope>
</reference>
<protein>
    <submittedName>
        <fullName evidence="2 4">Uncharacterized protein</fullName>
    </submittedName>
</protein>
<feature type="region of interest" description="Disordered" evidence="1">
    <location>
        <begin position="33"/>
        <end position="66"/>
    </location>
</feature>
<gene>
    <name evidence="2" type="ORF">BPAG_LOCUS597</name>
</gene>
<evidence type="ECO:0000313" key="4">
    <source>
        <dbReference type="WBParaSite" id="BPAG_0000059601-mRNA-1"/>
    </source>
</evidence>
<sequence>MQFLFSLCDVMENKMYSDVSSVLLDIAERERGRKQGERCGRDQTREAGPCCRGTWMQSSDDNSDES</sequence>
<accession>A0A0N4SY10</accession>
<name>A0A0N4SY10_BRUPA</name>
<reference evidence="2 3" key="2">
    <citation type="submission" date="2018-11" db="EMBL/GenBank/DDBJ databases">
        <authorList>
            <consortium name="Pathogen Informatics"/>
        </authorList>
    </citation>
    <scope>NUCLEOTIDE SEQUENCE [LARGE SCALE GENOMIC DNA]</scope>
</reference>
<keyword evidence="3" id="KW-1185">Reference proteome</keyword>
<dbReference type="EMBL" id="UZAD01000029">
    <property type="protein sequence ID" value="VDN81783.1"/>
    <property type="molecule type" value="Genomic_DNA"/>
</dbReference>
<dbReference type="Proteomes" id="UP000278627">
    <property type="component" value="Unassembled WGS sequence"/>
</dbReference>
<dbReference type="AlphaFoldDB" id="A0A0N4SY10"/>
<dbReference type="WBParaSite" id="BPAG_0000059601-mRNA-1">
    <property type="protein sequence ID" value="BPAG_0000059601-mRNA-1"/>
    <property type="gene ID" value="BPAG_0000059601"/>
</dbReference>